<evidence type="ECO:0000256" key="1">
    <source>
        <dbReference type="ARBA" id="ARBA00004167"/>
    </source>
</evidence>
<reference evidence="7" key="2">
    <citation type="submission" date="2025-08" db="UniProtKB">
        <authorList>
            <consortium name="Ensembl"/>
        </authorList>
    </citation>
    <scope>IDENTIFICATION</scope>
</reference>
<evidence type="ECO:0000256" key="4">
    <source>
        <dbReference type="ARBA" id="ARBA00022989"/>
    </source>
</evidence>
<dbReference type="InterPro" id="IPR037659">
    <property type="entry name" value="SMIM7"/>
</dbReference>
<protein>
    <submittedName>
        <fullName evidence="7">Small integral membrane protein 7</fullName>
    </submittedName>
</protein>
<comment type="similarity">
    <text evidence="2">Belongs to the SMIM7 family.</text>
</comment>
<comment type="subcellular location">
    <subcellularLocation>
        <location evidence="1">Membrane</location>
        <topology evidence="1">Single-pass membrane protein</topology>
    </subcellularLocation>
</comment>
<reference evidence="7" key="3">
    <citation type="submission" date="2025-09" db="UniProtKB">
        <authorList>
            <consortium name="Ensembl"/>
        </authorList>
    </citation>
    <scope>IDENTIFICATION</scope>
</reference>
<proteinExistence type="inferred from homology"/>
<reference evidence="7 8" key="1">
    <citation type="journal article" date="2010" name="Nature">
        <title>The sequence and de novo assembly of the giant panda genome.</title>
        <authorList>
            <person name="Li R."/>
            <person name="Fan W."/>
            <person name="Tian G."/>
            <person name="Zhu H."/>
            <person name="He L."/>
            <person name="Cai J."/>
            <person name="Huang Q."/>
            <person name="Cai Q."/>
            <person name="Li B."/>
            <person name="Bai Y."/>
            <person name="Zhang Z."/>
            <person name="Zhang Y."/>
            <person name="Wang W."/>
            <person name="Li J."/>
            <person name="Wei F."/>
            <person name="Li H."/>
            <person name="Jian M."/>
            <person name="Li J."/>
            <person name="Zhang Z."/>
            <person name="Nielsen R."/>
            <person name="Li D."/>
            <person name="Gu W."/>
            <person name="Yang Z."/>
            <person name="Xuan Z."/>
            <person name="Ryder O.A."/>
            <person name="Leung F.C."/>
            <person name="Zhou Y."/>
            <person name="Cao J."/>
            <person name="Sun X."/>
            <person name="Fu Y."/>
            <person name="Fang X."/>
            <person name="Guo X."/>
            <person name="Wang B."/>
            <person name="Hou R."/>
            <person name="Shen F."/>
            <person name="Mu B."/>
            <person name="Ni P."/>
            <person name="Lin R."/>
            <person name="Qian W."/>
            <person name="Wang G."/>
            <person name="Yu C."/>
            <person name="Nie W."/>
            <person name="Wang J."/>
            <person name="Wu Z."/>
            <person name="Liang H."/>
            <person name="Min J."/>
            <person name="Wu Q."/>
            <person name="Cheng S."/>
            <person name="Ruan J."/>
            <person name="Wang M."/>
            <person name="Shi Z."/>
            <person name="Wen M."/>
            <person name="Liu B."/>
            <person name="Ren X."/>
            <person name="Zheng H."/>
            <person name="Dong D."/>
            <person name="Cook K."/>
            <person name="Shan G."/>
            <person name="Zhang H."/>
            <person name="Kosiol C."/>
            <person name="Xie X."/>
            <person name="Lu Z."/>
            <person name="Zheng H."/>
            <person name="Li Y."/>
            <person name="Steiner C.C."/>
            <person name="Lam T.T."/>
            <person name="Lin S."/>
            <person name="Zhang Q."/>
            <person name="Li G."/>
            <person name="Tian J."/>
            <person name="Gong T."/>
            <person name="Liu H."/>
            <person name="Zhang D."/>
            <person name="Fang L."/>
            <person name="Ye C."/>
            <person name="Zhang J."/>
            <person name="Hu W."/>
            <person name="Xu A."/>
            <person name="Ren Y."/>
            <person name="Zhang G."/>
            <person name="Bruford M.W."/>
            <person name="Li Q."/>
            <person name="Ma L."/>
            <person name="Guo Y."/>
            <person name="An N."/>
            <person name="Hu Y."/>
            <person name="Zheng Y."/>
            <person name="Shi Y."/>
            <person name="Li Z."/>
            <person name="Liu Q."/>
            <person name="Chen Y."/>
            <person name="Zhao J."/>
            <person name="Qu N."/>
            <person name="Zhao S."/>
            <person name="Tian F."/>
            <person name="Wang X."/>
            <person name="Wang H."/>
            <person name="Xu L."/>
            <person name="Liu X."/>
            <person name="Vinar T."/>
            <person name="Wang Y."/>
            <person name="Lam T.W."/>
            <person name="Yiu S.M."/>
            <person name="Liu S."/>
            <person name="Zhang H."/>
            <person name="Li D."/>
            <person name="Huang Y."/>
            <person name="Wang X."/>
            <person name="Yang G."/>
            <person name="Jiang Z."/>
            <person name="Wang J."/>
            <person name="Qin N."/>
            <person name="Li L."/>
            <person name="Li J."/>
            <person name="Bolund L."/>
            <person name="Kristiansen K."/>
            <person name="Wong G.K."/>
            <person name="Olson M."/>
            <person name="Zhang X."/>
            <person name="Li S."/>
            <person name="Yang H."/>
            <person name="Wang J."/>
            <person name="Wang J."/>
        </authorList>
    </citation>
    <scope>NUCLEOTIDE SEQUENCE [LARGE SCALE GENOMIC DNA]</scope>
</reference>
<keyword evidence="6" id="KW-0732">Signal</keyword>
<evidence type="ECO:0000256" key="2">
    <source>
        <dbReference type="ARBA" id="ARBA00008578"/>
    </source>
</evidence>
<keyword evidence="4" id="KW-1133">Transmembrane helix</keyword>
<dbReference type="GeneTree" id="ENSGT00940000171473"/>
<keyword evidence="8" id="KW-1185">Reference proteome</keyword>
<dbReference type="Ensembl" id="ENSAMET00000032154.1">
    <property type="protein sequence ID" value="ENSAMEP00000041923.1"/>
    <property type="gene ID" value="ENSAMEG00000028498.1"/>
</dbReference>
<dbReference type="AlphaFoldDB" id="A0A7N5PAC9"/>
<evidence type="ECO:0000313" key="7">
    <source>
        <dbReference type="Ensembl" id="ENSAMEP00000041923.1"/>
    </source>
</evidence>
<dbReference type="InParanoid" id="A0A7N5PAC9"/>
<name>A0A7N5PAC9_AILME</name>
<keyword evidence="5" id="KW-0472">Membrane</keyword>
<keyword evidence="3" id="KW-0812">Transmembrane</keyword>
<evidence type="ECO:0000313" key="8">
    <source>
        <dbReference type="Proteomes" id="UP000008912"/>
    </source>
</evidence>
<accession>A0A7N5PAC9</accession>
<dbReference type="PANTHER" id="PTHR28622">
    <property type="entry name" value="SMALL INTEGRAL MEMBRANE PROTEIN 7"/>
    <property type="match status" value="1"/>
</dbReference>
<evidence type="ECO:0000256" key="5">
    <source>
        <dbReference type="ARBA" id="ARBA00023136"/>
    </source>
</evidence>
<dbReference type="Proteomes" id="UP000008912">
    <property type="component" value="Unassembled WGS sequence"/>
</dbReference>
<evidence type="ECO:0000256" key="3">
    <source>
        <dbReference type="ARBA" id="ARBA00022692"/>
    </source>
</evidence>
<feature type="chain" id="PRO_5030806267" evidence="6">
    <location>
        <begin position="18"/>
        <end position="144"/>
    </location>
</feature>
<organism evidence="7 8">
    <name type="scientific">Ailuropoda melanoleuca</name>
    <name type="common">Giant panda</name>
    <dbReference type="NCBI Taxonomy" id="9646"/>
    <lineage>
        <taxon>Eukaryota</taxon>
        <taxon>Metazoa</taxon>
        <taxon>Chordata</taxon>
        <taxon>Craniata</taxon>
        <taxon>Vertebrata</taxon>
        <taxon>Euteleostomi</taxon>
        <taxon>Mammalia</taxon>
        <taxon>Eutheria</taxon>
        <taxon>Laurasiatheria</taxon>
        <taxon>Carnivora</taxon>
        <taxon>Caniformia</taxon>
        <taxon>Ursidae</taxon>
        <taxon>Ailuropoda</taxon>
    </lineage>
</organism>
<dbReference type="PANTHER" id="PTHR28622:SF1">
    <property type="entry name" value="SMALL INTEGRAL MEMBRANE PROTEIN 7"/>
    <property type="match status" value="1"/>
</dbReference>
<gene>
    <name evidence="7" type="primary">SMIM7</name>
</gene>
<sequence>MIGDILLFGTLLMNAGAVLNFKLKKKDTQVFGEESREPSTGCLAPEPQIVTFLGTRNEETPSQMPSLPFSIRDDFKNGFDWKTSDLPRKPKFVSGNPERWAGVIILSKIQSHDFSQMPPLRNKDQVTWLASEVSSVTGGEETHP</sequence>
<feature type="signal peptide" evidence="6">
    <location>
        <begin position="1"/>
        <end position="17"/>
    </location>
</feature>
<dbReference type="GO" id="GO:0016020">
    <property type="term" value="C:membrane"/>
    <property type="evidence" value="ECO:0007669"/>
    <property type="project" value="UniProtKB-SubCell"/>
</dbReference>
<evidence type="ECO:0000256" key="6">
    <source>
        <dbReference type="SAM" id="SignalP"/>
    </source>
</evidence>